<evidence type="ECO:0000256" key="2">
    <source>
        <dbReference type="ARBA" id="ARBA00022741"/>
    </source>
</evidence>
<dbReference type="Gene3D" id="1.10.3710.10">
    <property type="entry name" value="DNA polymerase III clamp loader subunits, C-terminal domain"/>
    <property type="match status" value="1"/>
</dbReference>
<dbReference type="PANTHER" id="PTHR13779:SF7">
    <property type="entry name" value="ATPASE WRNIP1"/>
    <property type="match status" value="1"/>
</dbReference>
<evidence type="ECO:0000256" key="1">
    <source>
        <dbReference type="ARBA" id="ARBA00008959"/>
    </source>
</evidence>
<dbReference type="GO" id="GO:0017116">
    <property type="term" value="F:single-stranded DNA helicase activity"/>
    <property type="evidence" value="ECO:0007669"/>
    <property type="project" value="TreeGrafter"/>
</dbReference>
<dbReference type="GO" id="GO:0008047">
    <property type="term" value="F:enzyme activator activity"/>
    <property type="evidence" value="ECO:0007669"/>
    <property type="project" value="TreeGrafter"/>
</dbReference>
<dbReference type="Pfam" id="PF16193">
    <property type="entry name" value="AAA_assoc_2"/>
    <property type="match status" value="1"/>
</dbReference>
<dbReference type="Pfam" id="PF00004">
    <property type="entry name" value="AAA"/>
    <property type="match status" value="1"/>
</dbReference>
<comment type="caution">
    <text evidence="5">The sequence shown here is derived from an EMBL/GenBank/DDBJ whole genome shotgun (WGS) entry which is preliminary data.</text>
</comment>
<dbReference type="InterPro" id="IPR051314">
    <property type="entry name" value="AAA_ATPase_RarA/MGS1/WRNIP1"/>
</dbReference>
<feature type="domain" description="AAA+ ATPase" evidence="4">
    <location>
        <begin position="40"/>
        <end position="153"/>
    </location>
</feature>
<dbReference type="Gene3D" id="3.40.50.300">
    <property type="entry name" value="P-loop containing nucleotide triphosphate hydrolases"/>
    <property type="match status" value="1"/>
</dbReference>
<dbReference type="CDD" id="cd18139">
    <property type="entry name" value="HLD_clamp_RarA"/>
    <property type="match status" value="1"/>
</dbReference>
<dbReference type="OrthoDB" id="9778364at2"/>
<dbReference type="FunFam" id="1.10.3710.10:FF:000003">
    <property type="entry name" value="ATPase, AAA family protein"/>
    <property type="match status" value="1"/>
</dbReference>
<dbReference type="SUPFAM" id="SSF52540">
    <property type="entry name" value="P-loop containing nucleoside triphosphate hydrolases"/>
    <property type="match status" value="1"/>
</dbReference>
<dbReference type="InterPro" id="IPR027417">
    <property type="entry name" value="P-loop_NTPase"/>
</dbReference>
<dbReference type="Proteomes" id="UP000243524">
    <property type="component" value="Unassembled WGS sequence"/>
</dbReference>
<dbReference type="CDD" id="cd00009">
    <property type="entry name" value="AAA"/>
    <property type="match status" value="1"/>
</dbReference>
<dbReference type="EMBL" id="PJNH01000001">
    <property type="protein sequence ID" value="PKR79086.1"/>
    <property type="molecule type" value="Genomic_DNA"/>
</dbReference>
<evidence type="ECO:0000259" key="4">
    <source>
        <dbReference type="SMART" id="SM00382"/>
    </source>
</evidence>
<sequence length="433" mass="48418">MLYQEPLSYRMRPRTIDEVVGQDHMIGEHTPLYKMIQNGHVPSMLLYGEPGTGKTSLAYAIAGSTNKEFHALNATTAGKKDIEAVIQEGKMTRNVILFVDEIHRFNKSQQDSLLKALEEGTITLIGATTENPYHSVNNAIRSRCGQIKQLKPLDQSAVKSLLHRALADEERGVGALSIDIEEHHLDRIAETTGDGRTALSLLEDIVYASEQIDGEGYVVTEETVLDCIKNKGFTHDKKGDIYYNLLSSFQKSIRGSDTDAALYYLARLLEGGDLEAITRRLLVIAYEDIGLANPQLCARVMPAIQSVERLGMPEARIPLSVVTVELSLSPKSNTAYKALDTAIAHVQKGVTGEIPDHLKDTHYQGAKDLGHGIEYKYPHNYPNSWVYQEYLPDSIKNVNYYKPNELGEEKRYAQTYEKLGKLRQDGRKKNPRS</sequence>
<dbReference type="AlphaFoldDB" id="A0A2I0QXM5"/>
<dbReference type="GO" id="GO:0005524">
    <property type="term" value="F:ATP binding"/>
    <property type="evidence" value="ECO:0007669"/>
    <property type="project" value="UniProtKB-KW"/>
</dbReference>
<dbReference type="Pfam" id="PF12002">
    <property type="entry name" value="MgsA_C"/>
    <property type="match status" value="1"/>
</dbReference>
<keyword evidence="3" id="KW-0067">ATP-binding</keyword>
<dbReference type="GO" id="GO:0016887">
    <property type="term" value="F:ATP hydrolysis activity"/>
    <property type="evidence" value="ECO:0007669"/>
    <property type="project" value="InterPro"/>
</dbReference>
<keyword evidence="6" id="KW-1185">Reference proteome</keyword>
<keyword evidence="2" id="KW-0547">Nucleotide-binding</keyword>
<dbReference type="SUPFAM" id="SSF48019">
    <property type="entry name" value="post-AAA+ oligomerization domain-like"/>
    <property type="match status" value="1"/>
</dbReference>
<dbReference type="Gene3D" id="1.20.272.10">
    <property type="match status" value="1"/>
</dbReference>
<comment type="similarity">
    <text evidence="1">Belongs to the AAA ATPase family. RarA/MGS1/WRNIP1 subfamily.</text>
</comment>
<dbReference type="GO" id="GO:0000731">
    <property type="term" value="P:DNA synthesis involved in DNA repair"/>
    <property type="evidence" value="ECO:0007669"/>
    <property type="project" value="TreeGrafter"/>
</dbReference>
<reference evidence="5 6" key="1">
    <citation type="submission" date="2017-06" db="EMBL/GenBank/DDBJ databases">
        <title>the draft geome sequence of Illustriluteabacillus marina B3227.</title>
        <authorList>
            <person name="He R.-H."/>
            <person name="Du Z.-J."/>
        </authorList>
    </citation>
    <scope>NUCLEOTIDE SEQUENCE [LARGE SCALE GENOMIC DNA]</scope>
    <source>
        <strain evidence="5 6">B3227</strain>
    </source>
</reference>
<dbReference type="InterPro" id="IPR008921">
    <property type="entry name" value="DNA_pol3_clamp-load_cplx_C"/>
</dbReference>
<evidence type="ECO:0000313" key="5">
    <source>
        <dbReference type="EMBL" id="PKR79086.1"/>
    </source>
</evidence>
<dbReference type="FunFam" id="1.20.272.10:FF:000001">
    <property type="entry name" value="Putative AAA family ATPase"/>
    <property type="match status" value="1"/>
</dbReference>
<accession>A0A2I0QXM5</accession>
<protein>
    <submittedName>
        <fullName evidence="5">Recombinase RarA</fullName>
    </submittedName>
</protein>
<dbReference type="InterPro" id="IPR003959">
    <property type="entry name" value="ATPase_AAA_core"/>
</dbReference>
<dbReference type="GO" id="GO:0006261">
    <property type="term" value="P:DNA-templated DNA replication"/>
    <property type="evidence" value="ECO:0007669"/>
    <property type="project" value="TreeGrafter"/>
</dbReference>
<dbReference type="RefSeq" id="WP_101330830.1">
    <property type="nucleotide sequence ID" value="NZ_PJNH01000001.1"/>
</dbReference>
<dbReference type="GO" id="GO:0003677">
    <property type="term" value="F:DNA binding"/>
    <property type="evidence" value="ECO:0007669"/>
    <property type="project" value="InterPro"/>
</dbReference>
<evidence type="ECO:0000256" key="3">
    <source>
        <dbReference type="ARBA" id="ARBA00022840"/>
    </source>
</evidence>
<gene>
    <name evidence="5" type="ORF">CEY16_04860</name>
</gene>
<dbReference type="InterPro" id="IPR032423">
    <property type="entry name" value="AAA_assoc_2"/>
</dbReference>
<name>A0A2I0QXM5_9BACI</name>
<proteinExistence type="inferred from homology"/>
<evidence type="ECO:0000313" key="6">
    <source>
        <dbReference type="Proteomes" id="UP000243524"/>
    </source>
</evidence>
<dbReference type="InterPro" id="IPR021886">
    <property type="entry name" value="MgsA_C"/>
</dbReference>
<dbReference type="InterPro" id="IPR003593">
    <property type="entry name" value="AAA+_ATPase"/>
</dbReference>
<dbReference type="SMART" id="SM00382">
    <property type="entry name" value="AAA"/>
    <property type="match status" value="1"/>
</dbReference>
<organism evidence="5 6">
    <name type="scientific">Halalkalibacillus sediminis</name>
    <dbReference type="NCBI Taxonomy" id="2018042"/>
    <lineage>
        <taxon>Bacteria</taxon>
        <taxon>Bacillati</taxon>
        <taxon>Bacillota</taxon>
        <taxon>Bacilli</taxon>
        <taxon>Bacillales</taxon>
        <taxon>Bacillaceae</taxon>
        <taxon>Halalkalibacillus</taxon>
    </lineage>
</organism>
<dbReference type="PANTHER" id="PTHR13779">
    <property type="entry name" value="WERNER HELICASE-INTERACTING PROTEIN 1 FAMILY MEMBER"/>
    <property type="match status" value="1"/>
</dbReference>
<dbReference type="Gene3D" id="1.10.8.60">
    <property type="match status" value="1"/>
</dbReference>